<dbReference type="EMBL" id="UINC01001205">
    <property type="protein sequence ID" value="SUZ74264.1"/>
    <property type="molecule type" value="Genomic_DNA"/>
</dbReference>
<accession>A0A381Q5W8</accession>
<dbReference type="AlphaFoldDB" id="A0A381Q5W8"/>
<protein>
    <submittedName>
        <fullName evidence="1">Uncharacterized protein</fullName>
    </submittedName>
</protein>
<sequence length="42" mass="4262">MVPENGVDHMAHGDSQGGASYVVGPQLQLAGPLVGWQVSQSG</sequence>
<proteinExistence type="predicted"/>
<evidence type="ECO:0000313" key="1">
    <source>
        <dbReference type="EMBL" id="SUZ74264.1"/>
    </source>
</evidence>
<gene>
    <name evidence="1" type="ORF">METZ01_LOCUS27118</name>
</gene>
<name>A0A381Q5W8_9ZZZZ</name>
<reference evidence="1" key="1">
    <citation type="submission" date="2018-05" db="EMBL/GenBank/DDBJ databases">
        <authorList>
            <person name="Lanie J.A."/>
            <person name="Ng W.-L."/>
            <person name="Kazmierczak K.M."/>
            <person name="Andrzejewski T.M."/>
            <person name="Davidsen T.M."/>
            <person name="Wayne K.J."/>
            <person name="Tettelin H."/>
            <person name="Glass J.I."/>
            <person name="Rusch D."/>
            <person name="Podicherti R."/>
            <person name="Tsui H.-C.T."/>
            <person name="Winkler M.E."/>
        </authorList>
    </citation>
    <scope>NUCLEOTIDE SEQUENCE</scope>
</reference>
<organism evidence="1">
    <name type="scientific">marine metagenome</name>
    <dbReference type="NCBI Taxonomy" id="408172"/>
    <lineage>
        <taxon>unclassified sequences</taxon>
        <taxon>metagenomes</taxon>
        <taxon>ecological metagenomes</taxon>
    </lineage>
</organism>